<name>A0A9N7THA3_PLEPL</name>
<dbReference type="EMBL" id="CADEAL010000019">
    <property type="protein sequence ID" value="CAB1412776.1"/>
    <property type="molecule type" value="Genomic_DNA"/>
</dbReference>
<dbReference type="Proteomes" id="UP001153269">
    <property type="component" value="Unassembled WGS sequence"/>
</dbReference>
<dbReference type="GO" id="GO:0006783">
    <property type="term" value="P:heme biosynthetic process"/>
    <property type="evidence" value="ECO:0007669"/>
    <property type="project" value="UniProtKB-KW"/>
</dbReference>
<dbReference type="CDD" id="cd00419">
    <property type="entry name" value="Ferrochelatase_C"/>
    <property type="match status" value="1"/>
</dbReference>
<dbReference type="Pfam" id="PF00762">
    <property type="entry name" value="Ferrochelatase"/>
    <property type="match status" value="1"/>
</dbReference>
<reference evidence="6" key="1">
    <citation type="submission" date="2020-03" db="EMBL/GenBank/DDBJ databases">
        <authorList>
            <person name="Weist P."/>
        </authorList>
    </citation>
    <scope>NUCLEOTIDE SEQUENCE</scope>
</reference>
<sequence>MAVVNRGDPYPQEVGATVQRVMERLGHCNPYRLVWQSRVGPMAWLGPQTDDVIKGLCERGKKNILLVPIAFTSDHIETLHELDIEYGQVLGEECGVENIRRAESLNWESYFHEGAGRPGPVSPEVQRAVFPSADPALPALQLFCLSSSRFLVPNR</sequence>
<evidence type="ECO:0000256" key="3">
    <source>
        <dbReference type="ARBA" id="ARBA00023239"/>
    </source>
</evidence>
<proteinExistence type="inferred from homology"/>
<comment type="similarity">
    <text evidence="5">Belongs to the ferrochelatase family.</text>
</comment>
<accession>A0A9N7THA3</accession>
<dbReference type="PANTHER" id="PTHR11108">
    <property type="entry name" value="FERROCHELATASE"/>
    <property type="match status" value="1"/>
</dbReference>
<keyword evidence="3" id="KW-0456">Lyase</keyword>
<keyword evidence="1" id="KW-0408">Iron</keyword>
<evidence type="ECO:0008006" key="8">
    <source>
        <dbReference type="Google" id="ProtNLM"/>
    </source>
</evidence>
<evidence type="ECO:0000256" key="4">
    <source>
        <dbReference type="ARBA" id="ARBA00023244"/>
    </source>
</evidence>
<keyword evidence="4" id="KW-0627">Porphyrin biosynthesis</keyword>
<keyword evidence="2" id="KW-0350">Heme biosynthesis</keyword>
<dbReference type="GO" id="GO:0005739">
    <property type="term" value="C:mitochondrion"/>
    <property type="evidence" value="ECO:0007669"/>
    <property type="project" value="TreeGrafter"/>
</dbReference>
<dbReference type="Gene3D" id="3.40.50.1400">
    <property type="match status" value="1"/>
</dbReference>
<evidence type="ECO:0000256" key="2">
    <source>
        <dbReference type="ARBA" id="ARBA00023133"/>
    </source>
</evidence>
<dbReference type="PANTHER" id="PTHR11108:SF1">
    <property type="entry name" value="FERROCHELATASE, MITOCHONDRIAL"/>
    <property type="match status" value="1"/>
</dbReference>
<gene>
    <name evidence="6" type="ORF">PLEPLA_LOCUS470</name>
</gene>
<comment type="caution">
    <text evidence="6">The sequence shown here is derived from an EMBL/GenBank/DDBJ whole genome shotgun (WGS) entry which is preliminary data.</text>
</comment>
<evidence type="ECO:0000313" key="6">
    <source>
        <dbReference type="EMBL" id="CAB1412776.1"/>
    </source>
</evidence>
<keyword evidence="7" id="KW-1185">Reference proteome</keyword>
<organism evidence="6 7">
    <name type="scientific">Pleuronectes platessa</name>
    <name type="common">European plaice</name>
    <dbReference type="NCBI Taxonomy" id="8262"/>
    <lineage>
        <taxon>Eukaryota</taxon>
        <taxon>Metazoa</taxon>
        <taxon>Chordata</taxon>
        <taxon>Craniata</taxon>
        <taxon>Vertebrata</taxon>
        <taxon>Euteleostomi</taxon>
        <taxon>Actinopterygii</taxon>
        <taxon>Neopterygii</taxon>
        <taxon>Teleostei</taxon>
        <taxon>Neoteleostei</taxon>
        <taxon>Acanthomorphata</taxon>
        <taxon>Carangaria</taxon>
        <taxon>Pleuronectiformes</taxon>
        <taxon>Pleuronectoidei</taxon>
        <taxon>Pleuronectidae</taxon>
        <taxon>Pleuronectes</taxon>
    </lineage>
</organism>
<evidence type="ECO:0000256" key="5">
    <source>
        <dbReference type="RuleBase" id="RU004185"/>
    </source>
</evidence>
<dbReference type="InterPro" id="IPR033644">
    <property type="entry name" value="Ferrochelatase_C"/>
</dbReference>
<dbReference type="AlphaFoldDB" id="A0A9N7THA3"/>
<evidence type="ECO:0000256" key="1">
    <source>
        <dbReference type="ARBA" id="ARBA00023004"/>
    </source>
</evidence>
<evidence type="ECO:0000313" key="7">
    <source>
        <dbReference type="Proteomes" id="UP001153269"/>
    </source>
</evidence>
<protein>
    <recommendedName>
        <fullName evidence="8">Ferrochelatase</fullName>
    </recommendedName>
</protein>
<dbReference type="GO" id="GO:0004325">
    <property type="term" value="F:ferrochelatase activity"/>
    <property type="evidence" value="ECO:0007669"/>
    <property type="project" value="InterPro"/>
</dbReference>
<dbReference type="InterPro" id="IPR001015">
    <property type="entry name" value="Ferrochelatase"/>
</dbReference>
<dbReference type="SUPFAM" id="SSF53800">
    <property type="entry name" value="Chelatase"/>
    <property type="match status" value="1"/>
</dbReference>